<dbReference type="InterPro" id="IPR009010">
    <property type="entry name" value="Asp_de-COase-like_dom_sf"/>
</dbReference>
<dbReference type="NCBIfam" id="TIGR01701">
    <property type="entry name" value="Fdhalpha-like"/>
    <property type="match status" value="1"/>
</dbReference>
<dbReference type="GO" id="GO:0008863">
    <property type="term" value="F:formate dehydrogenase (NAD+) activity"/>
    <property type="evidence" value="ECO:0007669"/>
    <property type="project" value="InterPro"/>
</dbReference>
<dbReference type="InterPro" id="IPR010046">
    <property type="entry name" value="Mopterin_OxRdtse_a_bac"/>
</dbReference>
<feature type="domain" description="Molybdopterin dinucleotide-binding" evidence="12">
    <location>
        <begin position="646"/>
        <end position="756"/>
    </location>
</feature>
<dbReference type="Gene3D" id="3.40.228.10">
    <property type="entry name" value="Dimethylsulfoxide Reductase, domain 2"/>
    <property type="match status" value="1"/>
</dbReference>
<keyword evidence="9" id="KW-0411">Iron-sulfur</keyword>
<evidence type="ECO:0000256" key="3">
    <source>
        <dbReference type="ARBA" id="ARBA00010312"/>
    </source>
</evidence>
<evidence type="ECO:0000256" key="8">
    <source>
        <dbReference type="ARBA" id="ARBA00023004"/>
    </source>
</evidence>
<evidence type="ECO:0000256" key="4">
    <source>
        <dbReference type="ARBA" id="ARBA00022485"/>
    </source>
</evidence>
<evidence type="ECO:0000256" key="6">
    <source>
        <dbReference type="ARBA" id="ARBA00022723"/>
    </source>
</evidence>
<evidence type="ECO:0000256" key="9">
    <source>
        <dbReference type="ARBA" id="ARBA00023014"/>
    </source>
</evidence>
<accession>A0A3D8JX41</accession>
<evidence type="ECO:0000313" key="13">
    <source>
        <dbReference type="EMBL" id="RDU97619.1"/>
    </source>
</evidence>
<dbReference type="PANTHER" id="PTHR43105:SF4">
    <property type="entry name" value="PROTEIN YDEP"/>
    <property type="match status" value="1"/>
</dbReference>
<dbReference type="PANTHER" id="PTHR43105">
    <property type="entry name" value="RESPIRATORY NITRATE REDUCTASE"/>
    <property type="match status" value="1"/>
</dbReference>
<keyword evidence="14" id="KW-1185">Reference proteome</keyword>
<feature type="region of interest" description="Disordered" evidence="10">
    <location>
        <begin position="784"/>
        <end position="805"/>
    </location>
</feature>
<dbReference type="InterPro" id="IPR006656">
    <property type="entry name" value="Mopterin_OxRdtase"/>
</dbReference>
<proteinExistence type="inferred from homology"/>
<comment type="similarity">
    <text evidence="3">Belongs to the prokaryotic molybdopterin-containing oxidoreductase family.</text>
</comment>
<comment type="caution">
    <text evidence="13">The sequence shown here is derived from an EMBL/GenBank/DDBJ whole genome shotgun (WGS) entry which is preliminary data.</text>
</comment>
<dbReference type="GO" id="GO:0051539">
    <property type="term" value="F:4 iron, 4 sulfur cluster binding"/>
    <property type="evidence" value="ECO:0007669"/>
    <property type="project" value="UniProtKB-KW"/>
</dbReference>
<dbReference type="InterPro" id="IPR050123">
    <property type="entry name" value="Prok_molybdopt-oxidoreductase"/>
</dbReference>
<dbReference type="SUPFAM" id="SSF50692">
    <property type="entry name" value="ADC-like"/>
    <property type="match status" value="1"/>
</dbReference>
<evidence type="ECO:0000313" key="14">
    <source>
        <dbReference type="Proteomes" id="UP000256838"/>
    </source>
</evidence>
<organism evidence="13 14">
    <name type="scientific">Trinickia dinghuensis</name>
    <dbReference type="NCBI Taxonomy" id="2291023"/>
    <lineage>
        <taxon>Bacteria</taxon>
        <taxon>Pseudomonadati</taxon>
        <taxon>Pseudomonadota</taxon>
        <taxon>Betaproteobacteria</taxon>
        <taxon>Burkholderiales</taxon>
        <taxon>Burkholderiaceae</taxon>
        <taxon>Trinickia</taxon>
    </lineage>
</organism>
<sequence>MSKDEVPGVGPYGGPAGGWGALQAVARALRQQMGVTREAKMLLKVNQPAGFDCPGCAWPDPRSTSSFEFCENGAKAVSWEATTKRTTPEFFAHHSVGELWKWTDFDLENEGRLTHPMRYDRDSDRYIPVSWEEAFSRIGANLRALPDPNMAEFYTSGRASNEAAFLFQLFARRFGTNNFPDCSNMCHEATSVGLPEAIGVGKGTVTLADFEHCDAIFCIGHNPGTNHPRMLATLREASLRGTKIVVLNPLHERGLVRFTSPQDPVEMMTGRSTPIASDYLQVKIGGDVAVLKGMMKTVLALDRESLATGGQGVLDRAFIAEHTSGLDDVVADVDATSWDDVEGTSGIARAEIERIGRLYAESKAVIVCYGMGITQHRRGTANVQQIVNLLLMRGNMGRDGAGICPLRGHSNVQGDRTVGITEIPSPELLDAIERVFGFPPPREHGHSAVAAIEAMRDGRAKALICLGGNLPVAMSDPEASFEAVRGLDLAVHIATKLNRSHLLVGKETFILPCLGRTELDMQESGAQSVTVEDSMSMVHASRGSLTPASELLKSEPAIIAGMAKAALDDTRLDWDGWIADYDRIRTLIEAVFPSFERFNERVREPGGFRLYIPASERRWATPGGRARFIAHQGVLADPRVERSDALILATIRSHDQYNTTIYSYNDRYRGITGRRDVLFVNEVDLAARGLKHGDLVDVETIEDVEGLCGKRRVERLTAVAYDIAPGSLAAYYPEANCLVSLSDVDPRSGTPSYKSIPVLLSLSRSEGAAVDDAHMWQRGDVPIDRTGAATAADAGKPAIDRTTPP</sequence>
<dbReference type="Gene3D" id="3.40.50.740">
    <property type="match status" value="1"/>
</dbReference>
<dbReference type="EMBL" id="QRGA01000009">
    <property type="protein sequence ID" value="RDU97619.1"/>
    <property type="molecule type" value="Genomic_DNA"/>
</dbReference>
<dbReference type="Pfam" id="PF01568">
    <property type="entry name" value="Molydop_binding"/>
    <property type="match status" value="1"/>
</dbReference>
<name>A0A3D8JX41_9BURK</name>
<dbReference type="InterPro" id="IPR041953">
    <property type="entry name" value="YdeP_MopB"/>
</dbReference>
<dbReference type="InterPro" id="IPR037951">
    <property type="entry name" value="MopB_CT_YdeP"/>
</dbReference>
<keyword evidence="7" id="KW-0560">Oxidoreductase</keyword>
<dbReference type="GO" id="GO:0016020">
    <property type="term" value="C:membrane"/>
    <property type="evidence" value="ECO:0007669"/>
    <property type="project" value="TreeGrafter"/>
</dbReference>
<dbReference type="OrthoDB" id="5287431at2"/>
<dbReference type="InterPro" id="IPR006657">
    <property type="entry name" value="MoPterin_dinucl-bd_dom"/>
</dbReference>
<dbReference type="PIRSF" id="PIRSF000144">
    <property type="entry name" value="CbbBc"/>
    <property type="match status" value="1"/>
</dbReference>
<keyword evidence="4" id="KW-0004">4Fe-4S</keyword>
<dbReference type="Proteomes" id="UP000256838">
    <property type="component" value="Unassembled WGS sequence"/>
</dbReference>
<feature type="domain" description="Molybdopterin oxidoreductase" evidence="11">
    <location>
        <begin position="112"/>
        <end position="491"/>
    </location>
</feature>
<dbReference type="GO" id="GO:0030151">
    <property type="term" value="F:molybdenum ion binding"/>
    <property type="evidence" value="ECO:0007669"/>
    <property type="project" value="InterPro"/>
</dbReference>
<evidence type="ECO:0000256" key="10">
    <source>
        <dbReference type="SAM" id="MobiDB-lite"/>
    </source>
</evidence>
<dbReference type="GO" id="GO:0043546">
    <property type="term" value="F:molybdopterin cofactor binding"/>
    <property type="evidence" value="ECO:0007669"/>
    <property type="project" value="InterPro"/>
</dbReference>
<keyword evidence="8" id="KW-0408">Iron</keyword>
<gene>
    <name evidence="13" type="ORF">DWV00_17225</name>
</gene>
<evidence type="ECO:0000256" key="7">
    <source>
        <dbReference type="ARBA" id="ARBA00023002"/>
    </source>
</evidence>
<evidence type="ECO:0000259" key="12">
    <source>
        <dbReference type="Pfam" id="PF01568"/>
    </source>
</evidence>
<evidence type="ECO:0000256" key="2">
    <source>
        <dbReference type="ARBA" id="ARBA00001966"/>
    </source>
</evidence>
<reference evidence="13 14" key="1">
    <citation type="submission" date="2018-08" db="EMBL/GenBank/DDBJ databases">
        <title>Paraburkholderia sp. DHOM06 isolated from forest soil.</title>
        <authorList>
            <person name="Gao Z.-H."/>
            <person name="Qiu L.-H."/>
        </authorList>
    </citation>
    <scope>NUCLEOTIDE SEQUENCE [LARGE SCALE GENOMIC DNA]</scope>
    <source>
        <strain evidence="13 14">DHOM06</strain>
    </source>
</reference>
<comment type="cofactor">
    <cofactor evidence="1">
        <name>Mo-bis(molybdopterin guanine dinucleotide)</name>
        <dbReference type="ChEBI" id="CHEBI:60539"/>
    </cofactor>
</comment>
<dbReference type="Gene3D" id="2.40.40.20">
    <property type="match status" value="1"/>
</dbReference>
<dbReference type="SUPFAM" id="SSF53706">
    <property type="entry name" value="Formate dehydrogenase/DMSO reductase, domains 1-3"/>
    <property type="match status" value="1"/>
</dbReference>
<dbReference type="GO" id="GO:0045333">
    <property type="term" value="P:cellular respiration"/>
    <property type="evidence" value="ECO:0007669"/>
    <property type="project" value="UniProtKB-ARBA"/>
</dbReference>
<dbReference type="CDD" id="cd02767">
    <property type="entry name" value="MopB_ydeP"/>
    <property type="match status" value="1"/>
</dbReference>
<keyword evidence="6" id="KW-0479">Metal-binding</keyword>
<protein>
    <submittedName>
        <fullName evidence="13">CbbBc protein</fullName>
    </submittedName>
</protein>
<evidence type="ECO:0000256" key="5">
    <source>
        <dbReference type="ARBA" id="ARBA00022505"/>
    </source>
</evidence>
<dbReference type="Pfam" id="PF00384">
    <property type="entry name" value="Molybdopterin"/>
    <property type="match status" value="1"/>
</dbReference>
<feature type="compositionally biased region" description="Low complexity" evidence="10">
    <location>
        <begin position="784"/>
        <end position="795"/>
    </location>
</feature>
<dbReference type="RefSeq" id="WP_115534807.1">
    <property type="nucleotide sequence ID" value="NZ_QRGA01000009.1"/>
</dbReference>
<dbReference type="GO" id="GO:1990204">
    <property type="term" value="C:oxidoreductase complex"/>
    <property type="evidence" value="ECO:0007669"/>
    <property type="project" value="UniProtKB-ARBA"/>
</dbReference>
<evidence type="ECO:0000256" key="1">
    <source>
        <dbReference type="ARBA" id="ARBA00001942"/>
    </source>
</evidence>
<evidence type="ECO:0000259" key="11">
    <source>
        <dbReference type="Pfam" id="PF00384"/>
    </source>
</evidence>
<keyword evidence="5" id="KW-0500">Molybdenum</keyword>
<dbReference type="AlphaFoldDB" id="A0A3D8JX41"/>
<comment type="cofactor">
    <cofactor evidence="2">
        <name>[4Fe-4S] cluster</name>
        <dbReference type="ChEBI" id="CHEBI:49883"/>
    </cofactor>
</comment>
<dbReference type="CDD" id="cd02787">
    <property type="entry name" value="MopB_CT_ydeP"/>
    <property type="match status" value="1"/>
</dbReference>